<organism evidence="2 3">
    <name type="scientific">Epilithonimonas hominis</name>
    <dbReference type="NCBI Taxonomy" id="420404"/>
    <lineage>
        <taxon>Bacteria</taxon>
        <taxon>Pseudomonadati</taxon>
        <taxon>Bacteroidota</taxon>
        <taxon>Flavobacteriia</taxon>
        <taxon>Flavobacteriales</taxon>
        <taxon>Weeksellaceae</taxon>
        <taxon>Chryseobacterium group</taxon>
        <taxon>Epilithonimonas</taxon>
    </lineage>
</organism>
<feature type="region of interest" description="Disordered" evidence="1">
    <location>
        <begin position="47"/>
        <end position="71"/>
    </location>
</feature>
<reference evidence="3" key="1">
    <citation type="submission" date="2018-11" db="EMBL/GenBank/DDBJ databases">
        <title>Proposal to divide the Flavobacteriaceae and reorganize its genera based on Amino Acid Identity values calculated from whole genome sequences.</title>
        <authorList>
            <person name="Nicholson A.C."/>
            <person name="Gulvik C.A."/>
            <person name="Whitney A.M."/>
            <person name="Humrighouse B.W."/>
            <person name="Bell M."/>
            <person name="Holmes B."/>
            <person name="Steigerwalt A."/>
            <person name="Villarma A."/>
            <person name="Sheth M."/>
            <person name="Batra D."/>
            <person name="Pryor J."/>
            <person name="Bernardet J.-F."/>
            <person name="Hugo C."/>
            <person name="Kampfer P."/>
            <person name="Newman J."/>
            <person name="Mcquiston J."/>
        </authorList>
    </citation>
    <scope>NUCLEOTIDE SEQUENCE [LARGE SCALE GENOMIC DNA]</scope>
    <source>
        <strain evidence="3">DSM 22165</strain>
    </source>
</reference>
<evidence type="ECO:0000313" key="2">
    <source>
        <dbReference type="EMBL" id="ROI14367.1"/>
    </source>
</evidence>
<comment type="caution">
    <text evidence="2">The sequence shown here is derived from an EMBL/GenBank/DDBJ whole genome shotgun (WGS) entry which is preliminary data.</text>
</comment>
<evidence type="ECO:0000256" key="1">
    <source>
        <dbReference type="SAM" id="MobiDB-lite"/>
    </source>
</evidence>
<evidence type="ECO:0008006" key="4">
    <source>
        <dbReference type="Google" id="ProtNLM"/>
    </source>
</evidence>
<sequence length="71" mass="7661">MKKFISLVALATSLISAVSCREAEQITDLKESQSFNLSAKVAQDSVVINSSTNTPAENTPKDPPVKDGHDW</sequence>
<gene>
    <name evidence="2" type="ORF">EGH73_03535</name>
</gene>
<reference evidence="3" key="2">
    <citation type="submission" date="2018-11" db="EMBL/GenBank/DDBJ databases">
        <title>Proposal to divide the Flavobacteriaceae and reorganize its genera based on Amino Acid Identity values calculated from whole genome sequences.</title>
        <authorList>
            <person name="Nicholson A.C."/>
            <person name="Gulvik C.A."/>
            <person name="Whitney A.M."/>
            <person name="Humrighouse B.W."/>
            <person name="Bell M."/>
            <person name="Holmes B."/>
            <person name="Steigerwalt A."/>
            <person name="Villarma A."/>
            <person name="Sheth M."/>
            <person name="Batra D."/>
            <person name="Pryor J."/>
            <person name="Bernardet J.-F."/>
            <person name="Hugo C."/>
            <person name="Kampfer P."/>
            <person name="Newman J."/>
            <person name="Mcquiston J.R."/>
        </authorList>
    </citation>
    <scope>NUCLEOTIDE SEQUENCE [LARGE SCALE GENOMIC DNA]</scope>
    <source>
        <strain evidence="3">DSM 22165</strain>
    </source>
</reference>
<accession>A0A3N0XAE9</accession>
<proteinExistence type="predicted"/>
<dbReference type="RefSeq" id="WP_123280723.1">
    <property type="nucleotide sequence ID" value="NZ_DALZAR010000004.1"/>
</dbReference>
<evidence type="ECO:0000313" key="3">
    <source>
        <dbReference type="Proteomes" id="UP000267623"/>
    </source>
</evidence>
<feature type="compositionally biased region" description="Polar residues" evidence="1">
    <location>
        <begin position="47"/>
        <end position="57"/>
    </location>
</feature>
<feature type="compositionally biased region" description="Basic and acidic residues" evidence="1">
    <location>
        <begin position="59"/>
        <end position="71"/>
    </location>
</feature>
<dbReference type="EMBL" id="RJTU01000023">
    <property type="protein sequence ID" value="ROI14367.1"/>
    <property type="molecule type" value="Genomic_DNA"/>
</dbReference>
<name>A0A3N0XAE9_9FLAO</name>
<dbReference type="AlphaFoldDB" id="A0A3N0XAE9"/>
<protein>
    <recommendedName>
        <fullName evidence="4">Lipoprotein</fullName>
    </recommendedName>
</protein>
<dbReference type="PROSITE" id="PS51257">
    <property type="entry name" value="PROKAR_LIPOPROTEIN"/>
    <property type="match status" value="1"/>
</dbReference>
<dbReference type="Proteomes" id="UP000267623">
    <property type="component" value="Unassembled WGS sequence"/>
</dbReference>